<dbReference type="Gene3D" id="1.20.120.450">
    <property type="entry name" value="dinb family like domain"/>
    <property type="match status" value="1"/>
</dbReference>
<dbReference type="EMBL" id="JBHUOK010000033">
    <property type="protein sequence ID" value="MFD2791359.1"/>
    <property type="molecule type" value="Genomic_DNA"/>
</dbReference>
<sequence length="171" mass="19245">MGEELTSTAPEFWLRGPIKGISPLLQPAAHALSQSRLELTLYTDHFPDKLLWERPSGCASVGFHMQHITGVLDRIMTYAQDSSLSEEQFQYLKQEGQRNPNISVSDLVGNFNRKVDEALLLFKQLPESELTKARAVGRKKLPSTVLGLLFHAAEHSQRHIGQMLVTIRVLQ</sequence>
<evidence type="ECO:0000313" key="2">
    <source>
        <dbReference type="EMBL" id="MFD2791359.1"/>
    </source>
</evidence>
<name>A0ABW5VJK5_9FLAO</name>
<dbReference type="InterPro" id="IPR024775">
    <property type="entry name" value="DinB-like"/>
</dbReference>
<feature type="domain" description="DinB-like" evidence="1">
    <location>
        <begin position="47"/>
        <end position="163"/>
    </location>
</feature>
<proteinExistence type="predicted"/>
<reference evidence="3" key="1">
    <citation type="journal article" date="2019" name="Int. J. Syst. Evol. Microbiol.">
        <title>The Global Catalogue of Microorganisms (GCM) 10K type strain sequencing project: providing services to taxonomists for standard genome sequencing and annotation.</title>
        <authorList>
            <consortium name="The Broad Institute Genomics Platform"/>
            <consortium name="The Broad Institute Genome Sequencing Center for Infectious Disease"/>
            <person name="Wu L."/>
            <person name="Ma J."/>
        </authorList>
    </citation>
    <scope>NUCLEOTIDE SEQUENCE [LARGE SCALE GENOMIC DNA]</scope>
    <source>
        <strain evidence="3">KCTC 52924</strain>
    </source>
</reference>
<accession>A0ABW5VJK5</accession>
<dbReference type="InterPro" id="IPR034660">
    <property type="entry name" value="DinB/YfiT-like"/>
</dbReference>
<dbReference type="RefSeq" id="WP_251808431.1">
    <property type="nucleotide sequence ID" value="NZ_CP166679.1"/>
</dbReference>
<keyword evidence="3" id="KW-1185">Reference proteome</keyword>
<dbReference type="Proteomes" id="UP001597532">
    <property type="component" value="Unassembled WGS sequence"/>
</dbReference>
<organism evidence="2 3">
    <name type="scientific">Arenibacter antarcticus</name>
    <dbReference type="NCBI Taxonomy" id="2040469"/>
    <lineage>
        <taxon>Bacteria</taxon>
        <taxon>Pseudomonadati</taxon>
        <taxon>Bacteroidota</taxon>
        <taxon>Flavobacteriia</taxon>
        <taxon>Flavobacteriales</taxon>
        <taxon>Flavobacteriaceae</taxon>
        <taxon>Arenibacter</taxon>
    </lineage>
</organism>
<evidence type="ECO:0000313" key="3">
    <source>
        <dbReference type="Proteomes" id="UP001597532"/>
    </source>
</evidence>
<evidence type="ECO:0000259" key="1">
    <source>
        <dbReference type="Pfam" id="PF12867"/>
    </source>
</evidence>
<dbReference type="SUPFAM" id="SSF109854">
    <property type="entry name" value="DinB/YfiT-like putative metalloenzymes"/>
    <property type="match status" value="1"/>
</dbReference>
<dbReference type="Pfam" id="PF12867">
    <property type="entry name" value="DinB_2"/>
    <property type="match status" value="1"/>
</dbReference>
<protein>
    <submittedName>
        <fullName evidence="2">DinB family protein</fullName>
    </submittedName>
</protein>
<comment type="caution">
    <text evidence="2">The sequence shown here is derived from an EMBL/GenBank/DDBJ whole genome shotgun (WGS) entry which is preliminary data.</text>
</comment>
<gene>
    <name evidence="2" type="ORF">ACFS1K_16425</name>
</gene>